<evidence type="ECO:0000256" key="2">
    <source>
        <dbReference type="SAM" id="MobiDB-lite"/>
    </source>
</evidence>
<dbReference type="Gene3D" id="1.20.930.20">
    <property type="entry name" value="Adaptor protein Cbl, N-terminal domain"/>
    <property type="match status" value="1"/>
</dbReference>
<dbReference type="GO" id="GO:0007166">
    <property type="term" value="P:cell surface receptor signaling pathway"/>
    <property type="evidence" value="ECO:0007669"/>
    <property type="project" value="InterPro"/>
</dbReference>
<dbReference type="InterPro" id="IPR036537">
    <property type="entry name" value="Adaptor_Cbl_N_dom_sf"/>
</dbReference>
<keyword evidence="5" id="KW-1185">Reference proteome</keyword>
<protein>
    <recommendedName>
        <fullName evidence="3">NACHT domain-containing protein</fullName>
    </recommendedName>
</protein>
<dbReference type="InterPro" id="IPR056884">
    <property type="entry name" value="NPHP3-like_N"/>
</dbReference>
<organism evidence="4 5">
    <name type="scientific">Ceriporiopsis subvermispora (strain B)</name>
    <name type="common">White-rot fungus</name>
    <name type="synonym">Gelatoporia subvermispora</name>
    <dbReference type="NCBI Taxonomy" id="914234"/>
    <lineage>
        <taxon>Eukaryota</taxon>
        <taxon>Fungi</taxon>
        <taxon>Dikarya</taxon>
        <taxon>Basidiomycota</taxon>
        <taxon>Agaricomycotina</taxon>
        <taxon>Agaricomycetes</taxon>
        <taxon>Polyporales</taxon>
        <taxon>Gelatoporiaceae</taxon>
        <taxon>Gelatoporia</taxon>
    </lineage>
</organism>
<dbReference type="AlphaFoldDB" id="M2P871"/>
<name>M2P871_CERS8</name>
<evidence type="ECO:0000313" key="5">
    <source>
        <dbReference type="Proteomes" id="UP000016930"/>
    </source>
</evidence>
<dbReference type="EMBL" id="KB445817">
    <property type="protein sequence ID" value="EMD31554.1"/>
    <property type="molecule type" value="Genomic_DNA"/>
</dbReference>
<dbReference type="HOGENOM" id="CLU_000288_6_14_1"/>
<sequence>MKANLFGRLRKNKSRPQSLNNVSVDRIPIAPVESGERSAPTKHAEEWDVLLANIEGILEASDGFLSMVPVVGLSPAVTLVKSLVSKMRDARTITSDRVEVMRSINALIELLNATVGEASPQLMFLAPAERNQMRERLEHSSPLKRRIDTLVTTLHDILRSANEVKHSNWISATWHASRDAEVLDSIRQRIDDATNQFRIQGEINIQQLLAHGVREAHETTSALRRMELKLNEHSERSIAQRRELERERRERELSEKAEREDSERRRAEREEWRDAEQRTHERQMGDQEILQRLFPADASYKSYLTDEKSRLQPGTRKTILKDLFQWVKGEGQASNIYVLHGRAGMGKSSIMHALLRQLGSEQLGASFFFNRAVEDCRNAYRVFPTLAYQLASFNAQTRPIVSQAAREYLTQSPSQALEHQLQALIINSLNGLPGPPSSVLFVLDGVDECINSPYGVVSEMLQLICEAARKLPFLRVLIASRPETYIMDALHHSAENQPITFRDLQKEPGVDDDIRLFIDAEFRKCARRGRFALIEQRPNAVKELTNLSDGLFVYASTITRFLVQDKYYAVAIYDKLLASQGSMGPTRMYQKLDMLYGTILSTAFDELRDDKERMVNVQKVLAWIVLIDAPTGLSALHLEPVGIPVNVTMDVIERLSSVLNIDDEYGIPTAKTKACHASFPQFLMDKARCTDQAFLVEPPHGHAIIAEGMLRLLSRSDATTARRANSESAWVWAQATCHWTSQILEAEYDVSLCRSLQDFAAKNMHEWVTDVYPWQNLLGEAGAVDKLADIRNWCKAYVDPEDEVVTRINEVIGAKMKKSREY</sequence>
<dbReference type="Gene3D" id="3.40.50.300">
    <property type="entry name" value="P-loop containing nucleotide triphosphate hydrolases"/>
    <property type="match status" value="1"/>
</dbReference>
<dbReference type="InterPro" id="IPR007111">
    <property type="entry name" value="NACHT_NTPase"/>
</dbReference>
<evidence type="ECO:0000256" key="1">
    <source>
        <dbReference type="ARBA" id="ARBA00022737"/>
    </source>
</evidence>
<dbReference type="SUPFAM" id="SSF52540">
    <property type="entry name" value="P-loop containing nucleoside triphosphate hydrolases"/>
    <property type="match status" value="1"/>
</dbReference>
<dbReference type="Pfam" id="PF24883">
    <property type="entry name" value="NPHP3_N"/>
    <property type="match status" value="1"/>
</dbReference>
<feature type="region of interest" description="Disordered" evidence="2">
    <location>
        <begin position="237"/>
        <end position="283"/>
    </location>
</feature>
<proteinExistence type="predicted"/>
<dbReference type="InterPro" id="IPR059179">
    <property type="entry name" value="MLKL-like_MCAfunc"/>
</dbReference>
<dbReference type="CDD" id="cd21037">
    <property type="entry name" value="MLKL_NTD"/>
    <property type="match status" value="1"/>
</dbReference>
<accession>M2P871</accession>
<dbReference type="PROSITE" id="PS50837">
    <property type="entry name" value="NACHT"/>
    <property type="match status" value="1"/>
</dbReference>
<dbReference type="PANTHER" id="PTHR10039">
    <property type="entry name" value="AMELOGENIN"/>
    <property type="match status" value="1"/>
</dbReference>
<evidence type="ECO:0000313" key="4">
    <source>
        <dbReference type="EMBL" id="EMD31554.1"/>
    </source>
</evidence>
<gene>
    <name evidence="4" type="ORF">CERSUDRAFT_100227</name>
</gene>
<reference evidence="4 5" key="1">
    <citation type="journal article" date="2012" name="Proc. Natl. Acad. Sci. U.S.A.">
        <title>Comparative genomics of Ceriporiopsis subvermispora and Phanerochaete chrysosporium provide insight into selective ligninolysis.</title>
        <authorList>
            <person name="Fernandez-Fueyo E."/>
            <person name="Ruiz-Duenas F.J."/>
            <person name="Ferreira P."/>
            <person name="Floudas D."/>
            <person name="Hibbett D.S."/>
            <person name="Canessa P."/>
            <person name="Larrondo L.F."/>
            <person name="James T.Y."/>
            <person name="Seelenfreund D."/>
            <person name="Lobos S."/>
            <person name="Polanco R."/>
            <person name="Tello M."/>
            <person name="Honda Y."/>
            <person name="Watanabe T."/>
            <person name="Watanabe T."/>
            <person name="Ryu J.S."/>
            <person name="Kubicek C.P."/>
            <person name="Schmoll M."/>
            <person name="Gaskell J."/>
            <person name="Hammel K.E."/>
            <person name="St John F.J."/>
            <person name="Vanden Wymelenberg A."/>
            <person name="Sabat G."/>
            <person name="Splinter BonDurant S."/>
            <person name="Syed K."/>
            <person name="Yadav J.S."/>
            <person name="Doddapaneni H."/>
            <person name="Subramanian V."/>
            <person name="Lavin J.L."/>
            <person name="Oguiza J.A."/>
            <person name="Perez G."/>
            <person name="Pisabarro A.G."/>
            <person name="Ramirez L."/>
            <person name="Santoyo F."/>
            <person name="Master E."/>
            <person name="Coutinho P.M."/>
            <person name="Henrissat B."/>
            <person name="Lombard V."/>
            <person name="Magnuson J.K."/>
            <person name="Kuees U."/>
            <person name="Hori C."/>
            <person name="Igarashi K."/>
            <person name="Samejima M."/>
            <person name="Held B.W."/>
            <person name="Barry K.W."/>
            <person name="LaButti K.M."/>
            <person name="Lapidus A."/>
            <person name="Lindquist E.A."/>
            <person name="Lucas S.M."/>
            <person name="Riley R."/>
            <person name="Salamov A.A."/>
            <person name="Hoffmeister D."/>
            <person name="Schwenk D."/>
            <person name="Hadar Y."/>
            <person name="Yarden O."/>
            <person name="de Vries R.P."/>
            <person name="Wiebenga A."/>
            <person name="Stenlid J."/>
            <person name="Eastwood D."/>
            <person name="Grigoriev I.V."/>
            <person name="Berka R.M."/>
            <person name="Blanchette R.A."/>
            <person name="Kersten P."/>
            <person name="Martinez A.T."/>
            <person name="Vicuna R."/>
            <person name="Cullen D."/>
        </authorList>
    </citation>
    <scope>NUCLEOTIDE SEQUENCE [LARGE SCALE GENOMIC DNA]</scope>
    <source>
        <strain evidence="4 5">B</strain>
    </source>
</reference>
<dbReference type="PANTHER" id="PTHR10039:SF17">
    <property type="entry name" value="FUNGAL STAND N-TERMINAL GOODBYE DOMAIN-CONTAINING PROTEIN-RELATED"/>
    <property type="match status" value="1"/>
</dbReference>
<feature type="domain" description="NACHT" evidence="3">
    <location>
        <begin position="335"/>
        <end position="482"/>
    </location>
</feature>
<dbReference type="Proteomes" id="UP000016930">
    <property type="component" value="Unassembled WGS sequence"/>
</dbReference>
<keyword evidence="1" id="KW-0677">Repeat</keyword>
<evidence type="ECO:0000259" key="3">
    <source>
        <dbReference type="PROSITE" id="PS50837"/>
    </source>
</evidence>
<dbReference type="OrthoDB" id="3266532at2759"/>
<dbReference type="InterPro" id="IPR027417">
    <property type="entry name" value="P-loop_NTPase"/>
</dbReference>